<reference evidence="2 3" key="1">
    <citation type="submission" date="2020-08" db="EMBL/GenBank/DDBJ databases">
        <title>Genomic Encyclopedia of Type Strains, Phase IV (KMG-IV): sequencing the most valuable type-strain genomes for metagenomic binning, comparative biology and taxonomic classification.</title>
        <authorList>
            <person name="Goeker M."/>
        </authorList>
    </citation>
    <scope>NUCLEOTIDE SEQUENCE [LARGE SCALE GENOMIC DNA]</scope>
    <source>
        <strain evidence="2 3">DSM 19512</strain>
    </source>
</reference>
<gene>
    <name evidence="2" type="ORF">GGR48_002045</name>
</gene>
<feature type="signal peptide" evidence="1">
    <location>
        <begin position="1"/>
        <end position="20"/>
    </location>
</feature>
<keyword evidence="1" id="KW-0732">Signal</keyword>
<dbReference type="PROSITE" id="PS51257">
    <property type="entry name" value="PROKAR_LIPOPROTEIN"/>
    <property type="match status" value="1"/>
</dbReference>
<name>A0A7W6A9D6_9SPHN</name>
<sequence>MQKISLMACVALSACGGANGGNEAVAASPTAMTTTAAPSNIINTKAGRYRVGRNPKINPADLPKNSDLKMLDGDAAQYAAKLCGLDFANKTPPVKCELFVQPDKSGLLTGYVALMQGRSDGVRIDTALETDRQKSGTGCFISGKIDNSDFDHPEAPINVSRDFQGRVPFAAWEKSPGDWMVSFNDDEGSENAANGMWYIKRLNSKLRIEQERWNYCYSDKNVHLDEVFTQVISLERIAD</sequence>
<dbReference type="EMBL" id="JACIDH010000008">
    <property type="protein sequence ID" value="MBB3879617.1"/>
    <property type="molecule type" value="Genomic_DNA"/>
</dbReference>
<dbReference type="RefSeq" id="WP_183951789.1">
    <property type="nucleotide sequence ID" value="NZ_JACIDH010000008.1"/>
</dbReference>
<proteinExistence type="predicted"/>
<protein>
    <submittedName>
        <fullName evidence="2">Uncharacterized protein</fullName>
    </submittedName>
</protein>
<comment type="caution">
    <text evidence="2">The sequence shown here is derived from an EMBL/GenBank/DDBJ whole genome shotgun (WGS) entry which is preliminary data.</text>
</comment>
<evidence type="ECO:0000256" key="1">
    <source>
        <dbReference type="SAM" id="SignalP"/>
    </source>
</evidence>
<evidence type="ECO:0000313" key="3">
    <source>
        <dbReference type="Proteomes" id="UP000538670"/>
    </source>
</evidence>
<feature type="chain" id="PRO_5031449318" evidence="1">
    <location>
        <begin position="21"/>
        <end position="239"/>
    </location>
</feature>
<dbReference type="Proteomes" id="UP000538670">
    <property type="component" value="Unassembled WGS sequence"/>
</dbReference>
<evidence type="ECO:0000313" key="2">
    <source>
        <dbReference type="EMBL" id="MBB3879617.1"/>
    </source>
</evidence>
<organism evidence="2 3">
    <name type="scientific">Sphingomonas pseudosanguinis</name>
    <dbReference type="NCBI Taxonomy" id="413712"/>
    <lineage>
        <taxon>Bacteria</taxon>
        <taxon>Pseudomonadati</taxon>
        <taxon>Pseudomonadota</taxon>
        <taxon>Alphaproteobacteria</taxon>
        <taxon>Sphingomonadales</taxon>
        <taxon>Sphingomonadaceae</taxon>
        <taxon>Sphingomonas</taxon>
    </lineage>
</organism>
<keyword evidence="3" id="KW-1185">Reference proteome</keyword>
<accession>A0A7W6A9D6</accession>
<dbReference type="AlphaFoldDB" id="A0A7W6A9D6"/>